<keyword evidence="1" id="KW-1133">Transmembrane helix</keyword>
<comment type="caution">
    <text evidence="2">The sequence shown here is derived from an EMBL/GenBank/DDBJ whole genome shotgun (WGS) entry which is preliminary data.</text>
</comment>
<keyword evidence="1" id="KW-0812">Transmembrane</keyword>
<name>A0A511YED3_9FLAO</name>
<protein>
    <submittedName>
        <fullName evidence="2">Uncharacterized protein</fullName>
    </submittedName>
</protein>
<feature type="transmembrane region" description="Helical" evidence="1">
    <location>
        <begin position="9"/>
        <end position="27"/>
    </location>
</feature>
<feature type="transmembrane region" description="Helical" evidence="1">
    <location>
        <begin position="68"/>
        <end position="90"/>
    </location>
</feature>
<evidence type="ECO:0000313" key="2">
    <source>
        <dbReference type="EMBL" id="GEN73543.1"/>
    </source>
</evidence>
<reference evidence="2 3" key="1">
    <citation type="submission" date="2019-07" db="EMBL/GenBank/DDBJ databases">
        <title>Whole genome shotgun sequence of Chryseobacterium lathyri NBRC 105250.</title>
        <authorList>
            <person name="Hosoyama A."/>
            <person name="Uohara A."/>
            <person name="Ohji S."/>
            <person name="Ichikawa N."/>
        </authorList>
    </citation>
    <scope>NUCLEOTIDE SEQUENCE [LARGE SCALE GENOMIC DNA]</scope>
    <source>
        <strain evidence="2 3">NBRC 105250</strain>
    </source>
</reference>
<feature type="transmembrane region" description="Helical" evidence="1">
    <location>
        <begin position="39"/>
        <end position="56"/>
    </location>
</feature>
<evidence type="ECO:0000256" key="1">
    <source>
        <dbReference type="SAM" id="Phobius"/>
    </source>
</evidence>
<dbReference type="AlphaFoldDB" id="A0A511YED3"/>
<dbReference type="Proteomes" id="UP000321150">
    <property type="component" value="Unassembled WGS sequence"/>
</dbReference>
<organism evidence="2 3">
    <name type="scientific">Chryseobacterium lathyri</name>
    <dbReference type="NCBI Taxonomy" id="395933"/>
    <lineage>
        <taxon>Bacteria</taxon>
        <taxon>Pseudomonadati</taxon>
        <taxon>Bacteroidota</taxon>
        <taxon>Flavobacteriia</taxon>
        <taxon>Flavobacteriales</taxon>
        <taxon>Weeksellaceae</taxon>
        <taxon>Chryseobacterium group</taxon>
        <taxon>Chryseobacterium</taxon>
    </lineage>
</organism>
<keyword evidence="1" id="KW-0472">Membrane</keyword>
<accession>A0A511YED3</accession>
<dbReference type="EMBL" id="BJYI01000015">
    <property type="protein sequence ID" value="GEN73543.1"/>
    <property type="molecule type" value="Genomic_DNA"/>
</dbReference>
<sequence>MMTQKQKTILIYVTPAVLLCIPLLGNMFSEEFDWSPGDFVIGAVLLFGTAFIIDLIQRIVKNKTYKILLGGAVLILLLLVWAELAVGIFGTPFAGN</sequence>
<evidence type="ECO:0000313" key="3">
    <source>
        <dbReference type="Proteomes" id="UP000321150"/>
    </source>
</evidence>
<proteinExistence type="predicted"/>
<dbReference type="RefSeq" id="WP_228452700.1">
    <property type="nucleotide sequence ID" value="NZ_BJYI01000015.1"/>
</dbReference>
<gene>
    <name evidence="2" type="ORF">CLA01_36150</name>
</gene>